<dbReference type="EMBL" id="CAJNOR010010637">
    <property type="protein sequence ID" value="CAF1655496.1"/>
    <property type="molecule type" value="Genomic_DNA"/>
</dbReference>
<dbReference type="Gene3D" id="3.90.176.10">
    <property type="entry name" value="Toxin ADP-ribosyltransferase, Chain A, domain 1"/>
    <property type="match status" value="1"/>
</dbReference>
<evidence type="ECO:0000256" key="1">
    <source>
        <dbReference type="SAM" id="MobiDB-lite"/>
    </source>
</evidence>
<dbReference type="PROSITE" id="PS51996">
    <property type="entry name" value="TR_MART"/>
    <property type="match status" value="1"/>
</dbReference>
<keyword evidence="4" id="KW-1185">Reference proteome</keyword>
<gene>
    <name evidence="2" type="ORF">EDS130_LOCUS38623</name>
    <name evidence="3" type="ORF">XAT740_LOCUS55828</name>
</gene>
<feature type="compositionally biased region" description="Polar residues" evidence="1">
    <location>
        <begin position="1"/>
        <end position="11"/>
    </location>
</feature>
<dbReference type="AlphaFoldDB" id="A0A815NVA2"/>
<dbReference type="SUPFAM" id="SSF56399">
    <property type="entry name" value="ADP-ribosylation"/>
    <property type="match status" value="1"/>
</dbReference>
<dbReference type="EMBL" id="CAJNOJ010000408">
    <property type="protein sequence ID" value="CAF1437448.1"/>
    <property type="molecule type" value="Genomic_DNA"/>
</dbReference>
<evidence type="ECO:0000313" key="2">
    <source>
        <dbReference type="EMBL" id="CAF1437448.1"/>
    </source>
</evidence>
<evidence type="ECO:0000313" key="5">
    <source>
        <dbReference type="Proteomes" id="UP000663852"/>
    </source>
</evidence>
<organism evidence="2 5">
    <name type="scientific">Adineta ricciae</name>
    <name type="common">Rotifer</name>
    <dbReference type="NCBI Taxonomy" id="249248"/>
    <lineage>
        <taxon>Eukaryota</taxon>
        <taxon>Metazoa</taxon>
        <taxon>Spiralia</taxon>
        <taxon>Gnathifera</taxon>
        <taxon>Rotifera</taxon>
        <taxon>Eurotatoria</taxon>
        <taxon>Bdelloidea</taxon>
        <taxon>Adinetida</taxon>
        <taxon>Adinetidae</taxon>
        <taxon>Adineta</taxon>
    </lineage>
</organism>
<protein>
    <submittedName>
        <fullName evidence="2">Uncharacterized protein</fullName>
    </submittedName>
</protein>
<evidence type="ECO:0000313" key="3">
    <source>
        <dbReference type="EMBL" id="CAF1655496.1"/>
    </source>
</evidence>
<feature type="compositionally biased region" description="Basic and acidic residues" evidence="1">
    <location>
        <begin position="12"/>
        <end position="21"/>
    </location>
</feature>
<sequence>MISSTSSTNPESLRKFRESRCKRGTFPMDSPKRSEGEPRFRKNRFMFTAINGSIPLSDGFDVDFGQEALNCFNLKPDSYDDSTGRRTLIEKAAQGLIVEGEKVGKRREAEWMAQQLLNVKNETREIVWQCCARLYTTESFLYKKLNEVMRLVKDDSHEELWERQLWKSKLATFGPFAHLLVKMKRERSLHHVSKRTTVYRGANLPDHLIEQYQSSVKHILREKGCYSYKLYIAFTSTSRNRAQAELIGNVLFVIDVDEVLDGTDIAPYSVFDEEEYLLDPHFNFEIESYNFDKATNKSIIFLTSLTLEGAPPSFQYQSTRTRLIVMPS</sequence>
<proteinExistence type="predicted"/>
<evidence type="ECO:0000313" key="4">
    <source>
        <dbReference type="Proteomes" id="UP000663828"/>
    </source>
</evidence>
<dbReference type="Proteomes" id="UP000663828">
    <property type="component" value="Unassembled WGS sequence"/>
</dbReference>
<accession>A0A815NVA2</accession>
<name>A0A815NVA2_ADIRI</name>
<dbReference type="OrthoDB" id="423533at2759"/>
<feature type="region of interest" description="Disordered" evidence="1">
    <location>
        <begin position="1"/>
        <end position="38"/>
    </location>
</feature>
<dbReference type="Proteomes" id="UP000663852">
    <property type="component" value="Unassembled WGS sequence"/>
</dbReference>
<comment type="caution">
    <text evidence="2">The sequence shown here is derived from an EMBL/GenBank/DDBJ whole genome shotgun (WGS) entry which is preliminary data.</text>
</comment>
<reference evidence="2" key="1">
    <citation type="submission" date="2021-02" db="EMBL/GenBank/DDBJ databases">
        <authorList>
            <person name="Nowell W R."/>
        </authorList>
    </citation>
    <scope>NUCLEOTIDE SEQUENCE</scope>
</reference>